<dbReference type="AlphaFoldDB" id="A0A2K3NE21"/>
<dbReference type="InterPro" id="IPR039638">
    <property type="entry name" value="MED33A/B"/>
</dbReference>
<proteinExistence type="predicted"/>
<dbReference type="GO" id="GO:2000762">
    <property type="term" value="P:regulation of phenylpropanoid metabolic process"/>
    <property type="evidence" value="ECO:0007669"/>
    <property type="project" value="InterPro"/>
</dbReference>
<dbReference type="ExpressionAtlas" id="A0A2K3NE21">
    <property type="expression patterns" value="baseline"/>
</dbReference>
<gene>
    <name evidence="1" type="ORF">L195_g024567</name>
</gene>
<dbReference type="EMBL" id="ASHM01019906">
    <property type="protein sequence ID" value="PNY01275.1"/>
    <property type="molecule type" value="Genomic_DNA"/>
</dbReference>
<dbReference type="GO" id="GO:0016592">
    <property type="term" value="C:mediator complex"/>
    <property type="evidence" value="ECO:0007669"/>
    <property type="project" value="InterPro"/>
</dbReference>
<evidence type="ECO:0000313" key="2">
    <source>
        <dbReference type="Proteomes" id="UP000236291"/>
    </source>
</evidence>
<dbReference type="PANTHER" id="PTHR33739">
    <property type="entry name" value="OS07G0681500 PROTEIN"/>
    <property type="match status" value="1"/>
</dbReference>
<sequence>MLVRRKPVEGKSHTALNKAISDLEERFRVHSTETSRLYLISAIPSQLQSKGLPRGEESTGHLYGSNLRVGSDKYLASQQSIKVAISSICNYLNNPRAKKIECPPGISATLFVLDAALTACAHGRLSPRELATGLKDLAYFFSATLATIVSYFSAEVTQGIWKPAYMNGTDWPSPAANLSMVEQQIKKIIAATGVDVPSLPVGGNSPTTLSLPLAAFVSLTITYKFDKASERFLVLIGPALNALASACPWPCMPIVASFNGGVGALLGHGFCSHLSGGISPVAPGILYLRVFRSVRDAIMFLTEEIVSLLVLSVRDIASSGLAKGQMEKLKKTKYGMRYGQASLATSMTRVKHAALLYLGPHWFGYQADQAWFNL</sequence>
<comment type="caution">
    <text evidence="1">The sequence shown here is derived from an EMBL/GenBank/DDBJ whole genome shotgun (WGS) entry which is preliminary data.</text>
</comment>
<protein>
    <submittedName>
        <fullName evidence="1">Mediator of RNA polymerase II transcription subunit 33a-like protein</fullName>
    </submittedName>
</protein>
<reference evidence="1 2" key="1">
    <citation type="journal article" date="2014" name="Am. J. Bot.">
        <title>Genome assembly and annotation for red clover (Trifolium pratense; Fabaceae).</title>
        <authorList>
            <person name="Istvanek J."/>
            <person name="Jaros M."/>
            <person name="Krenek A."/>
            <person name="Repkova J."/>
        </authorList>
    </citation>
    <scope>NUCLEOTIDE SEQUENCE [LARGE SCALE GENOMIC DNA]</scope>
    <source>
        <strain evidence="2">cv. Tatra</strain>
        <tissue evidence="1">Young leaves</tissue>
    </source>
</reference>
<dbReference type="STRING" id="57577.A0A2K3NE21"/>
<name>A0A2K3NE21_TRIPR</name>
<evidence type="ECO:0000313" key="1">
    <source>
        <dbReference type="EMBL" id="PNY01275.1"/>
    </source>
</evidence>
<reference evidence="1 2" key="2">
    <citation type="journal article" date="2017" name="Front. Plant Sci.">
        <title>Gene Classification and Mining of Molecular Markers Useful in Red Clover (Trifolium pratense) Breeding.</title>
        <authorList>
            <person name="Istvanek J."/>
            <person name="Dluhosova J."/>
            <person name="Dluhos P."/>
            <person name="Patkova L."/>
            <person name="Nedelnik J."/>
            <person name="Repkova J."/>
        </authorList>
    </citation>
    <scope>NUCLEOTIDE SEQUENCE [LARGE SCALE GENOMIC DNA]</scope>
    <source>
        <strain evidence="2">cv. Tatra</strain>
        <tissue evidence="1">Young leaves</tissue>
    </source>
</reference>
<organism evidence="1 2">
    <name type="scientific">Trifolium pratense</name>
    <name type="common">Red clover</name>
    <dbReference type="NCBI Taxonomy" id="57577"/>
    <lineage>
        <taxon>Eukaryota</taxon>
        <taxon>Viridiplantae</taxon>
        <taxon>Streptophyta</taxon>
        <taxon>Embryophyta</taxon>
        <taxon>Tracheophyta</taxon>
        <taxon>Spermatophyta</taxon>
        <taxon>Magnoliopsida</taxon>
        <taxon>eudicotyledons</taxon>
        <taxon>Gunneridae</taxon>
        <taxon>Pentapetalae</taxon>
        <taxon>rosids</taxon>
        <taxon>fabids</taxon>
        <taxon>Fabales</taxon>
        <taxon>Fabaceae</taxon>
        <taxon>Papilionoideae</taxon>
        <taxon>50 kb inversion clade</taxon>
        <taxon>NPAAA clade</taxon>
        <taxon>Hologalegina</taxon>
        <taxon>IRL clade</taxon>
        <taxon>Trifolieae</taxon>
        <taxon>Trifolium</taxon>
    </lineage>
</organism>
<accession>A0A2K3NE21</accession>
<dbReference type="Proteomes" id="UP000236291">
    <property type="component" value="Unassembled WGS sequence"/>
</dbReference>
<dbReference type="PANTHER" id="PTHR33739:SF7">
    <property type="entry name" value="MEDIATOR OF RNA POLYMERASE II TRANSCRIPTION SUBUNIT 33B"/>
    <property type="match status" value="1"/>
</dbReference>